<dbReference type="RefSeq" id="WP_146817669.1">
    <property type="nucleotide sequence ID" value="NZ_BJYA01000017.1"/>
</dbReference>
<keyword evidence="5" id="KW-1185">Reference proteome</keyword>
<dbReference type="PANTHER" id="PTHR43300:SF7">
    <property type="entry name" value="UDP-N-ACETYLBACILLOSAMINE N-ACETYLTRANSFERASE"/>
    <property type="match status" value="1"/>
</dbReference>
<sequence length="210" mass="22298">MTKKDIYIVGAGTYGETMVELAESLNYNVKGFYDEDIGKQGNVVMGIPIINQYSMLEKADIKNNQFIVAIGNNELRQKIMKTINDLGGITPTLIHPNATVSPSAEVGQGVYIQANSTVWTKVKISDYTIISPGVVIAHHTTVGESSLISTQTAVGASLDIGSKVFLGMNSTIITGVSYIGDNTTIGAGAVVINNAEKNSVYAGVPAKKIR</sequence>
<dbReference type="GO" id="GO:0016740">
    <property type="term" value="F:transferase activity"/>
    <property type="evidence" value="ECO:0007669"/>
    <property type="project" value="UniProtKB-KW"/>
</dbReference>
<dbReference type="Gene3D" id="3.40.50.20">
    <property type="match status" value="1"/>
</dbReference>
<gene>
    <name evidence="4" type="ORF">AHA02nite_24470</name>
</gene>
<dbReference type="Pfam" id="PF25087">
    <property type="entry name" value="GMPPB_C"/>
    <property type="match status" value="1"/>
</dbReference>
<evidence type="ECO:0000256" key="1">
    <source>
        <dbReference type="PIRSR" id="PIRSR620019-2"/>
    </source>
</evidence>
<dbReference type="OrthoDB" id="9794407at2"/>
<protein>
    <submittedName>
        <fullName evidence="4">Acetyltransferase</fullName>
    </submittedName>
</protein>
<dbReference type="InterPro" id="IPR050179">
    <property type="entry name" value="Trans_hexapeptide_repeat"/>
</dbReference>
<name>A0A511W7G6_9BACI</name>
<evidence type="ECO:0000259" key="3">
    <source>
        <dbReference type="Pfam" id="PF25087"/>
    </source>
</evidence>
<dbReference type="PANTHER" id="PTHR43300">
    <property type="entry name" value="ACETYLTRANSFERASE"/>
    <property type="match status" value="1"/>
</dbReference>
<keyword evidence="4" id="KW-0808">Transferase</keyword>
<reference evidence="4 5" key="1">
    <citation type="submission" date="2019-07" db="EMBL/GenBank/DDBJ databases">
        <title>Whole genome shotgun sequence of Alkalibacillus haloalkaliphilus NBRC 103110.</title>
        <authorList>
            <person name="Hosoyama A."/>
            <person name="Uohara A."/>
            <person name="Ohji S."/>
            <person name="Ichikawa N."/>
        </authorList>
    </citation>
    <scope>NUCLEOTIDE SEQUENCE [LARGE SCALE GENOMIC DNA]</scope>
    <source>
        <strain evidence="4 5">NBRC 103110</strain>
    </source>
</reference>
<dbReference type="NCBIfam" id="TIGR03570">
    <property type="entry name" value="NeuD_NnaD"/>
    <property type="match status" value="1"/>
</dbReference>
<feature type="domain" description="Mannose-1-phosphate guanyltransferase C-terminal" evidence="3">
    <location>
        <begin position="90"/>
        <end position="172"/>
    </location>
</feature>
<dbReference type="EMBL" id="BJYA01000017">
    <property type="protein sequence ID" value="GEN46671.1"/>
    <property type="molecule type" value="Genomic_DNA"/>
</dbReference>
<organism evidence="4 5">
    <name type="scientific">Alkalibacillus haloalkaliphilus</name>
    <dbReference type="NCBI Taxonomy" id="94136"/>
    <lineage>
        <taxon>Bacteria</taxon>
        <taxon>Bacillati</taxon>
        <taxon>Bacillota</taxon>
        <taxon>Bacilli</taxon>
        <taxon>Bacillales</taxon>
        <taxon>Bacillaceae</taxon>
        <taxon>Alkalibacillus</taxon>
    </lineage>
</organism>
<dbReference type="AlphaFoldDB" id="A0A511W7G6"/>
<comment type="caution">
    <text evidence="4">The sequence shown here is derived from an EMBL/GenBank/DDBJ whole genome shotgun (WGS) entry which is preliminary data.</text>
</comment>
<evidence type="ECO:0000259" key="2">
    <source>
        <dbReference type="Pfam" id="PF17836"/>
    </source>
</evidence>
<evidence type="ECO:0000313" key="4">
    <source>
        <dbReference type="EMBL" id="GEN46671.1"/>
    </source>
</evidence>
<dbReference type="SUPFAM" id="SSF51161">
    <property type="entry name" value="Trimeric LpxA-like enzymes"/>
    <property type="match status" value="1"/>
</dbReference>
<dbReference type="Gene3D" id="2.160.10.10">
    <property type="entry name" value="Hexapeptide repeat proteins"/>
    <property type="match status" value="2"/>
</dbReference>
<accession>A0A511W7G6</accession>
<dbReference type="InterPro" id="IPR041561">
    <property type="entry name" value="PglD_N"/>
</dbReference>
<feature type="binding site" evidence="1">
    <location>
        <position position="71"/>
    </location>
    <ligand>
        <name>substrate</name>
    </ligand>
</feature>
<proteinExistence type="predicted"/>
<dbReference type="Pfam" id="PF17836">
    <property type="entry name" value="PglD_N"/>
    <property type="match status" value="1"/>
</dbReference>
<dbReference type="InterPro" id="IPR011004">
    <property type="entry name" value="Trimer_LpxA-like_sf"/>
</dbReference>
<dbReference type="CDD" id="cd03360">
    <property type="entry name" value="LbH_AT_putative"/>
    <property type="match status" value="1"/>
</dbReference>
<evidence type="ECO:0000313" key="5">
    <source>
        <dbReference type="Proteomes" id="UP000321440"/>
    </source>
</evidence>
<feature type="domain" description="PglD N-terminal" evidence="2">
    <location>
        <begin position="5"/>
        <end position="82"/>
    </location>
</feature>
<dbReference type="InterPro" id="IPR020019">
    <property type="entry name" value="AcTrfase_PglD-like"/>
</dbReference>
<dbReference type="InterPro" id="IPR056729">
    <property type="entry name" value="GMPPB_C"/>
</dbReference>
<dbReference type="Proteomes" id="UP000321440">
    <property type="component" value="Unassembled WGS sequence"/>
</dbReference>